<evidence type="ECO:0000256" key="1">
    <source>
        <dbReference type="SAM" id="Phobius"/>
    </source>
</evidence>
<keyword evidence="1" id="KW-1133">Transmembrane helix</keyword>
<keyword evidence="3" id="KW-1185">Reference proteome</keyword>
<protein>
    <submittedName>
        <fullName evidence="2">Uncharacterized protein</fullName>
    </submittedName>
</protein>
<dbReference type="RefSeq" id="WP_152536626.1">
    <property type="nucleotide sequence ID" value="NZ_CP053627.1"/>
</dbReference>
<feature type="transmembrane region" description="Helical" evidence="1">
    <location>
        <begin position="36"/>
        <end position="55"/>
    </location>
</feature>
<gene>
    <name evidence="2" type="ORF">LPH55_09025</name>
</gene>
<keyword evidence="1" id="KW-0472">Membrane</keyword>
<organism evidence="2 3">
    <name type="scientific">Xylella taiwanensis</name>
    <dbReference type="NCBI Taxonomy" id="1444770"/>
    <lineage>
        <taxon>Bacteria</taxon>
        <taxon>Pseudomonadati</taxon>
        <taxon>Pseudomonadota</taxon>
        <taxon>Gammaproteobacteria</taxon>
        <taxon>Lysobacterales</taxon>
        <taxon>Lysobacteraceae</taxon>
        <taxon>Xylella</taxon>
    </lineage>
</organism>
<dbReference type="EMBL" id="JAJPPU010000002">
    <property type="protein sequence ID" value="MCD8473590.1"/>
    <property type="molecule type" value="Genomic_DNA"/>
</dbReference>
<name>A0ABS8TXY4_9GAMM</name>
<dbReference type="Proteomes" id="UP001430701">
    <property type="component" value="Unassembled WGS sequence"/>
</dbReference>
<dbReference type="GeneID" id="68900488"/>
<proteinExistence type="predicted"/>
<keyword evidence="1" id="KW-0812">Transmembrane</keyword>
<comment type="caution">
    <text evidence="2">The sequence shown here is derived from an EMBL/GenBank/DDBJ whole genome shotgun (WGS) entry which is preliminary data.</text>
</comment>
<accession>A0ABS8TXY4</accession>
<evidence type="ECO:0000313" key="3">
    <source>
        <dbReference type="Proteomes" id="UP001430701"/>
    </source>
</evidence>
<evidence type="ECO:0000313" key="2">
    <source>
        <dbReference type="EMBL" id="MCD8473590.1"/>
    </source>
</evidence>
<sequence length="63" mass="6842">MKVTHIERVALVLSKAIRVIVAVSVSGSGFRKGKMAICMGFTVIFESIAAIQSYVGKTFDNHQ</sequence>
<reference evidence="2" key="1">
    <citation type="submission" date="2021-11" db="EMBL/GenBank/DDBJ databases">
        <title>Genome sequence of Xylella taiwanensis PLS432.</title>
        <authorList>
            <person name="Weng L.-W."/>
            <person name="Su C.-C."/>
            <person name="Tsai C.-W."/>
            <person name="Kuo C.-H."/>
        </authorList>
    </citation>
    <scope>NUCLEOTIDE SEQUENCE</scope>
    <source>
        <strain evidence="2">PLS432</strain>
    </source>
</reference>